<evidence type="ECO:0000313" key="2">
    <source>
        <dbReference type="EMBL" id="CAG8957712.1"/>
    </source>
</evidence>
<feature type="compositionally biased region" description="Basic and acidic residues" evidence="1">
    <location>
        <begin position="98"/>
        <end position="107"/>
    </location>
</feature>
<reference evidence="2" key="1">
    <citation type="submission" date="2021-07" db="EMBL/GenBank/DDBJ databases">
        <authorList>
            <person name="Durling M."/>
        </authorList>
    </citation>
    <scope>NUCLEOTIDE SEQUENCE</scope>
</reference>
<gene>
    <name evidence="2" type="ORF">HYFRA_00000047</name>
</gene>
<feature type="compositionally biased region" description="Basic and acidic residues" evidence="1">
    <location>
        <begin position="34"/>
        <end position="46"/>
    </location>
</feature>
<feature type="compositionally biased region" description="Polar residues" evidence="1">
    <location>
        <begin position="85"/>
        <end position="96"/>
    </location>
</feature>
<feature type="region of interest" description="Disordered" evidence="1">
    <location>
        <begin position="1"/>
        <end position="208"/>
    </location>
</feature>
<evidence type="ECO:0000313" key="3">
    <source>
        <dbReference type="Proteomes" id="UP000696280"/>
    </source>
</evidence>
<name>A0A9N9PXJ8_9HELO</name>
<dbReference type="AlphaFoldDB" id="A0A9N9PXJ8"/>
<comment type="caution">
    <text evidence="2">The sequence shown here is derived from an EMBL/GenBank/DDBJ whole genome shotgun (WGS) entry which is preliminary data.</text>
</comment>
<feature type="compositionally biased region" description="Low complexity" evidence="1">
    <location>
        <begin position="135"/>
        <end position="155"/>
    </location>
</feature>
<keyword evidence="3" id="KW-1185">Reference proteome</keyword>
<evidence type="ECO:0000256" key="1">
    <source>
        <dbReference type="SAM" id="MobiDB-lite"/>
    </source>
</evidence>
<accession>A0A9N9PXJ8</accession>
<sequence length="208" mass="22302">MPTTNPHFELPAFEPINFSLTDGTDIPPPIESPVEEKPPPPVEEKPLPPVAKPQLKADTSLAAANGSMPPPPAPGANGAAKTENIRTSVSDGQNGSFEDLHGIKRPESSLSTMTADRSGSKAKRSSGWFRRFSSTPAPKTAPKIAPKTVQKTVVPQPQPQQPLPEPERKPVPKGPPPPRLPELNQLKSQIPEDDEGSLGAEDMFKNIR</sequence>
<dbReference type="Proteomes" id="UP000696280">
    <property type="component" value="Unassembled WGS sequence"/>
</dbReference>
<proteinExistence type="predicted"/>
<dbReference type="OrthoDB" id="5380416at2759"/>
<feature type="compositionally biased region" description="Polar residues" evidence="1">
    <location>
        <begin position="108"/>
        <end position="117"/>
    </location>
</feature>
<protein>
    <submittedName>
        <fullName evidence="2">Uncharacterized protein</fullName>
    </submittedName>
</protein>
<organism evidence="2 3">
    <name type="scientific">Hymenoscyphus fraxineus</name>
    <dbReference type="NCBI Taxonomy" id="746836"/>
    <lineage>
        <taxon>Eukaryota</taxon>
        <taxon>Fungi</taxon>
        <taxon>Dikarya</taxon>
        <taxon>Ascomycota</taxon>
        <taxon>Pezizomycotina</taxon>
        <taxon>Leotiomycetes</taxon>
        <taxon>Helotiales</taxon>
        <taxon>Helotiaceae</taxon>
        <taxon>Hymenoscyphus</taxon>
    </lineage>
</organism>
<dbReference type="EMBL" id="CAJVRL010000081">
    <property type="protein sequence ID" value="CAG8957712.1"/>
    <property type="molecule type" value="Genomic_DNA"/>
</dbReference>